<reference evidence="1" key="1">
    <citation type="journal article" date="2014" name="Front. Microbiol.">
        <title>High frequency of phylogenetically diverse reductive dehalogenase-homologous genes in deep subseafloor sedimentary metagenomes.</title>
        <authorList>
            <person name="Kawai M."/>
            <person name="Futagami T."/>
            <person name="Toyoda A."/>
            <person name="Takaki Y."/>
            <person name="Nishi S."/>
            <person name="Hori S."/>
            <person name="Arai W."/>
            <person name="Tsubouchi T."/>
            <person name="Morono Y."/>
            <person name="Uchiyama I."/>
            <person name="Ito T."/>
            <person name="Fujiyama A."/>
            <person name="Inagaki F."/>
            <person name="Takami H."/>
        </authorList>
    </citation>
    <scope>NUCLEOTIDE SEQUENCE</scope>
    <source>
        <strain evidence="1">Expedition CK06-06</strain>
    </source>
</reference>
<feature type="non-terminal residue" evidence="1">
    <location>
        <position position="1"/>
    </location>
</feature>
<evidence type="ECO:0000313" key="1">
    <source>
        <dbReference type="EMBL" id="GAI77598.1"/>
    </source>
</evidence>
<sequence length="64" mass="6995">LAQKLAREYAGGFNKKSPSLVFYSPGNGTGKTTLAAAIANYVLHELWVPVMFAKARDIYLFKCG</sequence>
<evidence type="ECO:0008006" key="2">
    <source>
        <dbReference type="Google" id="ProtNLM"/>
    </source>
</evidence>
<gene>
    <name evidence="1" type="ORF">S12H4_11645</name>
</gene>
<dbReference type="Gene3D" id="3.40.50.300">
    <property type="entry name" value="P-loop containing nucleotide triphosphate hydrolases"/>
    <property type="match status" value="1"/>
</dbReference>
<protein>
    <recommendedName>
        <fullName evidence="2">ATPase AAA-type core domain-containing protein</fullName>
    </recommendedName>
</protein>
<comment type="caution">
    <text evidence="1">The sequence shown here is derived from an EMBL/GenBank/DDBJ whole genome shotgun (WGS) entry which is preliminary data.</text>
</comment>
<dbReference type="AlphaFoldDB" id="X1RAM4"/>
<dbReference type="EMBL" id="BARW01005291">
    <property type="protein sequence ID" value="GAI77598.1"/>
    <property type="molecule type" value="Genomic_DNA"/>
</dbReference>
<name>X1RAM4_9ZZZZ</name>
<organism evidence="1">
    <name type="scientific">marine sediment metagenome</name>
    <dbReference type="NCBI Taxonomy" id="412755"/>
    <lineage>
        <taxon>unclassified sequences</taxon>
        <taxon>metagenomes</taxon>
        <taxon>ecological metagenomes</taxon>
    </lineage>
</organism>
<accession>X1RAM4</accession>
<dbReference type="InterPro" id="IPR027417">
    <property type="entry name" value="P-loop_NTPase"/>
</dbReference>
<proteinExistence type="predicted"/>